<dbReference type="Gene3D" id="2.10.109.10">
    <property type="entry name" value="Umud Fragment, subunit A"/>
    <property type="match status" value="1"/>
</dbReference>
<feature type="non-terminal residue" evidence="6">
    <location>
        <position position="91"/>
    </location>
</feature>
<protein>
    <recommendedName>
        <fullName evidence="5">Peptidase S26 domain-containing protein</fullName>
    </recommendedName>
</protein>
<gene>
    <name evidence="6" type="ORF">S01H1_83507</name>
</gene>
<dbReference type="NCBIfam" id="TIGR02228">
    <property type="entry name" value="sigpep_I_arch"/>
    <property type="match status" value="1"/>
</dbReference>
<evidence type="ECO:0000256" key="2">
    <source>
        <dbReference type="ARBA" id="ARBA00022692"/>
    </source>
</evidence>
<dbReference type="Pfam" id="PF10502">
    <property type="entry name" value="Peptidase_S26"/>
    <property type="match status" value="1"/>
</dbReference>
<evidence type="ECO:0000259" key="5">
    <source>
        <dbReference type="Pfam" id="PF10502"/>
    </source>
</evidence>
<keyword evidence="4" id="KW-0472">Membrane</keyword>
<organism evidence="6">
    <name type="scientific">marine sediment metagenome</name>
    <dbReference type="NCBI Taxonomy" id="412755"/>
    <lineage>
        <taxon>unclassified sequences</taxon>
        <taxon>metagenomes</taxon>
        <taxon>ecological metagenomes</taxon>
    </lineage>
</organism>
<dbReference type="EMBL" id="BARS01056785">
    <property type="protein sequence ID" value="GAG45750.1"/>
    <property type="molecule type" value="Genomic_DNA"/>
</dbReference>
<dbReference type="InterPro" id="IPR036286">
    <property type="entry name" value="LexA/Signal_pep-like_sf"/>
</dbReference>
<evidence type="ECO:0000256" key="4">
    <source>
        <dbReference type="ARBA" id="ARBA00023136"/>
    </source>
</evidence>
<keyword evidence="3" id="KW-1133">Transmembrane helix</keyword>
<name>X0XR72_9ZZZZ</name>
<keyword evidence="2" id="KW-0812">Transmembrane</keyword>
<dbReference type="InterPro" id="IPR019533">
    <property type="entry name" value="Peptidase_S26"/>
</dbReference>
<evidence type="ECO:0000256" key="3">
    <source>
        <dbReference type="ARBA" id="ARBA00022989"/>
    </source>
</evidence>
<comment type="subcellular location">
    <subcellularLocation>
        <location evidence="1">Membrane</location>
    </subcellularLocation>
</comment>
<dbReference type="CDD" id="cd06530">
    <property type="entry name" value="S26_SPase_I"/>
    <property type="match status" value="1"/>
</dbReference>
<dbReference type="GO" id="GO:0016020">
    <property type="term" value="C:membrane"/>
    <property type="evidence" value="ECO:0007669"/>
    <property type="project" value="UniProtKB-SubCell"/>
</dbReference>
<dbReference type="GO" id="GO:0004252">
    <property type="term" value="F:serine-type endopeptidase activity"/>
    <property type="evidence" value="ECO:0007669"/>
    <property type="project" value="InterPro"/>
</dbReference>
<dbReference type="SUPFAM" id="SSF51306">
    <property type="entry name" value="LexA/Signal peptidase"/>
    <property type="match status" value="1"/>
</dbReference>
<accession>X0XR72</accession>
<evidence type="ECO:0000256" key="1">
    <source>
        <dbReference type="ARBA" id="ARBA00004370"/>
    </source>
</evidence>
<comment type="caution">
    <text evidence="6">The sequence shown here is derived from an EMBL/GenBank/DDBJ whole genome shotgun (WGS) entry which is preliminary data.</text>
</comment>
<dbReference type="GO" id="GO:0006465">
    <property type="term" value="P:signal peptide processing"/>
    <property type="evidence" value="ECO:0007669"/>
    <property type="project" value="InterPro"/>
</dbReference>
<feature type="domain" description="Peptidase S26" evidence="5">
    <location>
        <begin position="3"/>
        <end position="54"/>
    </location>
</feature>
<dbReference type="InterPro" id="IPR001733">
    <property type="entry name" value="Peptidase_S26B"/>
</dbReference>
<evidence type="ECO:0000313" key="6">
    <source>
        <dbReference type="EMBL" id="GAG45750.1"/>
    </source>
</evidence>
<sequence>MNFFTIYGGSMMPTIPIGSVVAAKPVEASAIKVGDIITFRTGTEADKVVTHRVVEVSNDSGTLSFRTAGDSNVKPDGSAVLAENVVGKVWF</sequence>
<reference evidence="6" key="1">
    <citation type="journal article" date="2014" name="Front. Microbiol.">
        <title>High frequency of phylogenetically diverse reductive dehalogenase-homologous genes in deep subseafloor sedimentary metagenomes.</title>
        <authorList>
            <person name="Kawai M."/>
            <person name="Futagami T."/>
            <person name="Toyoda A."/>
            <person name="Takaki Y."/>
            <person name="Nishi S."/>
            <person name="Hori S."/>
            <person name="Arai W."/>
            <person name="Tsubouchi T."/>
            <person name="Morono Y."/>
            <person name="Uchiyama I."/>
            <person name="Ito T."/>
            <person name="Fujiyama A."/>
            <person name="Inagaki F."/>
            <person name="Takami H."/>
        </authorList>
    </citation>
    <scope>NUCLEOTIDE SEQUENCE</scope>
    <source>
        <strain evidence="6">Expedition CK06-06</strain>
    </source>
</reference>
<proteinExistence type="predicted"/>
<dbReference type="AlphaFoldDB" id="X0XR72"/>